<dbReference type="PANTHER" id="PTHR41786:SF1">
    <property type="entry name" value="6-HYDROXYMETHYLPTERIN DIPHOSPHOKINASE MPTE-LIKE DOMAIN-CONTAINING PROTEIN"/>
    <property type="match status" value="1"/>
</dbReference>
<dbReference type="EMBL" id="PQCO01000221">
    <property type="protein sequence ID" value="PUE00481.1"/>
    <property type="molecule type" value="Genomic_DNA"/>
</dbReference>
<dbReference type="Pfam" id="PF01973">
    <property type="entry name" value="MptE-like"/>
    <property type="match status" value="1"/>
</dbReference>
<dbReference type="PANTHER" id="PTHR41786">
    <property type="entry name" value="MOTILITY ACCESSORY FACTOR MAF"/>
    <property type="match status" value="1"/>
</dbReference>
<evidence type="ECO:0000313" key="3">
    <source>
        <dbReference type="Proteomes" id="UP000250928"/>
    </source>
</evidence>
<evidence type="ECO:0000259" key="1">
    <source>
        <dbReference type="Pfam" id="PF01973"/>
    </source>
</evidence>
<dbReference type="InterPro" id="IPR002826">
    <property type="entry name" value="MptE-like"/>
</dbReference>
<dbReference type="InterPro" id="IPR011990">
    <property type="entry name" value="TPR-like_helical_dom_sf"/>
</dbReference>
<sequence length="816" mass="88469">MEGEPFVSNAFGDQYLFSLNRDDFSERPCAEVYAARFGHALLKPGTFYLFIGTDAGVLPAYLAAQDLPKGSRYCFIETPEILERLRQRGLVEGFHYFDTDSLADAIERMVSDGVIYYMADHAFVLENSLAAQHDFIDRYGVIGAEFSQRLEAYLKFNMGNVVVDLHRSNGIRNSQESPLHGECLREVLPGATAVVVAAGPSLGGYLPWLKAQRGRLLVIAVSRVSGLLWSRGVRPDVLVHCDPKDLGLERAMGIFHFPEALFAYVSSANTTLVGQWAGPRVVLDRDALIGRLFPGLPEILGSGSTVSNIAIDLAAHMGARRVVLLGVDLCHSAAGSQHAAGSADFDCPLIQLNVLKVRTNRGDTAFTTPDYARAAAELEQQARTLRQRGVELVNPAPEAMALDHVAHLPLAQIRPDPLPGDVAETIQRACGTVDYPAFYQRLEALLDASEARIEELRGRAARVLAVPGDAPPDPGGQRDLLELIELSQTDPDAQLALSLSWQPVHAALKGVYADGGSRMERAATQRDYLRALDQALAYMGTLLVETRRRLACRRNEADGMRDIEGILDQWERDGHPGRALMVDARALQRAGGIARSALARIEQMGQRFRETLGRESCARGIPREHGLDNVVSRVNYLRRARDREGFSHLLGILGCYPANQAAPYIAFTRGMQAECEGDSQRALGHYQAALSDLDSPVIESAMKRIADICLEGGDYENAVYALESLTQMSDIYAPGFADLLDAVGQPEDAIAVYEQYTRAHPGDAASLANLGGLYNKVGRGAELVGVVAGLEGLAPGSHLALKLRELVGTPGSGGAA</sequence>
<comment type="caution">
    <text evidence="2">The sequence shown here is derived from an EMBL/GenBank/DDBJ whole genome shotgun (WGS) entry which is preliminary data.</text>
</comment>
<evidence type="ECO:0000313" key="2">
    <source>
        <dbReference type="EMBL" id="PUE00481.1"/>
    </source>
</evidence>
<gene>
    <name evidence="2" type="ORF">C3L24_09215</name>
</gene>
<dbReference type="SUPFAM" id="SSF48452">
    <property type="entry name" value="TPR-like"/>
    <property type="match status" value="1"/>
</dbReference>
<dbReference type="AlphaFoldDB" id="A0A6N4DQ71"/>
<proteinExistence type="predicted"/>
<feature type="domain" description="6-hydroxymethylpterin diphosphokinase MptE-like" evidence="1">
    <location>
        <begin position="186"/>
        <end position="332"/>
    </location>
</feature>
<organism evidence="2 3">
    <name type="scientific">Candidatus Sedimenticola endophacoides</name>
    <dbReference type="NCBI Taxonomy" id="2548426"/>
    <lineage>
        <taxon>Bacteria</taxon>
        <taxon>Pseudomonadati</taxon>
        <taxon>Pseudomonadota</taxon>
        <taxon>Gammaproteobacteria</taxon>
        <taxon>Chromatiales</taxon>
        <taxon>Sedimenticolaceae</taxon>
        <taxon>Sedimenticola</taxon>
    </lineage>
</organism>
<dbReference type="Proteomes" id="UP000250928">
    <property type="component" value="Unassembled WGS sequence"/>
</dbReference>
<reference evidence="2 3" key="1">
    <citation type="submission" date="2018-01" db="EMBL/GenBank/DDBJ databases">
        <title>Novel co-symbiosis in the lucinid bivalve Phacoides pectinatus.</title>
        <authorList>
            <person name="Lim S.J."/>
            <person name="Davis B.G."/>
            <person name="Gill D.E."/>
            <person name="Engel A.S."/>
            <person name="Anderson L.C."/>
            <person name="Campbell B.J."/>
        </authorList>
    </citation>
    <scope>NUCLEOTIDE SEQUENCE [LARGE SCALE GENOMIC DNA]</scope>
    <source>
        <strain evidence="2">N3_P5</strain>
    </source>
</reference>
<protein>
    <recommendedName>
        <fullName evidence="1">6-hydroxymethylpterin diphosphokinase MptE-like domain-containing protein</fullName>
    </recommendedName>
</protein>
<dbReference type="Gene3D" id="1.25.40.10">
    <property type="entry name" value="Tetratricopeptide repeat domain"/>
    <property type="match status" value="1"/>
</dbReference>
<accession>A0A6N4DQ71</accession>
<name>A0A6N4DQ71_9GAMM</name>